<organism evidence="7 8">
    <name type="scientific">Nocardia nova</name>
    <dbReference type="NCBI Taxonomy" id="37330"/>
    <lineage>
        <taxon>Bacteria</taxon>
        <taxon>Bacillati</taxon>
        <taxon>Actinomycetota</taxon>
        <taxon>Actinomycetes</taxon>
        <taxon>Mycobacteriales</taxon>
        <taxon>Nocardiaceae</taxon>
        <taxon>Nocardia</taxon>
    </lineage>
</organism>
<dbReference type="Gene3D" id="1.10.1200.10">
    <property type="entry name" value="ACP-like"/>
    <property type="match status" value="1"/>
</dbReference>
<dbReference type="InterPro" id="IPR014031">
    <property type="entry name" value="Ketoacyl_synth_C"/>
</dbReference>
<dbReference type="GO" id="GO:0006633">
    <property type="term" value="P:fatty acid biosynthetic process"/>
    <property type="evidence" value="ECO:0007669"/>
    <property type="project" value="InterPro"/>
</dbReference>
<feature type="domain" description="Ketosynthase family 3 (KS3)" evidence="6">
    <location>
        <begin position="1"/>
        <end position="356"/>
    </location>
</feature>
<dbReference type="Gene3D" id="3.40.366.10">
    <property type="entry name" value="Malonyl-Coenzyme A Acyl Carrier Protein, domain 2"/>
    <property type="match status" value="1"/>
</dbReference>
<gene>
    <name evidence="7" type="ORF">C5E45_25275</name>
</gene>
<evidence type="ECO:0000256" key="3">
    <source>
        <dbReference type="ARBA" id="ARBA00022679"/>
    </source>
</evidence>
<dbReference type="GO" id="GO:0004312">
    <property type="term" value="F:fatty acid synthase activity"/>
    <property type="evidence" value="ECO:0007669"/>
    <property type="project" value="TreeGrafter"/>
</dbReference>
<dbReference type="InterPro" id="IPR001227">
    <property type="entry name" value="Ac_transferase_dom_sf"/>
</dbReference>
<dbReference type="AlphaFoldDB" id="A0A2S6AJK3"/>
<dbReference type="SUPFAM" id="SSF53901">
    <property type="entry name" value="Thiolase-like"/>
    <property type="match status" value="1"/>
</dbReference>
<dbReference type="Proteomes" id="UP000239874">
    <property type="component" value="Unassembled WGS sequence"/>
</dbReference>
<evidence type="ECO:0000313" key="8">
    <source>
        <dbReference type="Proteomes" id="UP000239874"/>
    </source>
</evidence>
<comment type="caution">
    <text evidence="7">The sequence shown here is derived from an EMBL/GenBank/DDBJ whole genome shotgun (WGS) entry which is preliminary data.</text>
</comment>
<evidence type="ECO:0000259" key="6">
    <source>
        <dbReference type="PROSITE" id="PS52004"/>
    </source>
</evidence>
<evidence type="ECO:0000259" key="5">
    <source>
        <dbReference type="PROSITE" id="PS50075"/>
    </source>
</evidence>
<dbReference type="OrthoDB" id="9778690at2"/>
<name>A0A2S6AJK3_9NOCA</name>
<dbReference type="GO" id="GO:0004315">
    <property type="term" value="F:3-oxoacyl-[acyl-carrier-protein] synthase activity"/>
    <property type="evidence" value="ECO:0007669"/>
    <property type="project" value="InterPro"/>
</dbReference>
<keyword evidence="1" id="KW-0596">Phosphopantetheine</keyword>
<dbReference type="InterPro" id="IPR016035">
    <property type="entry name" value="Acyl_Trfase/lysoPLipase"/>
</dbReference>
<dbReference type="InterPro" id="IPR006162">
    <property type="entry name" value="Ppantetheine_attach_site"/>
</dbReference>
<dbReference type="Pfam" id="PF16197">
    <property type="entry name" value="KAsynt_C_assoc"/>
    <property type="match status" value="1"/>
</dbReference>
<dbReference type="InterPro" id="IPR020841">
    <property type="entry name" value="PKS_Beta-ketoAc_synthase_dom"/>
</dbReference>
<accession>A0A2S6AJK3</accession>
<dbReference type="Gene3D" id="3.40.47.10">
    <property type="match status" value="1"/>
</dbReference>
<dbReference type="PROSITE" id="PS00012">
    <property type="entry name" value="PHOSPHOPANTETHEINE"/>
    <property type="match status" value="1"/>
</dbReference>
<dbReference type="InterPro" id="IPR014030">
    <property type="entry name" value="Ketoacyl_synth_N"/>
</dbReference>
<dbReference type="InterPro" id="IPR032821">
    <property type="entry name" value="PKS_assoc"/>
</dbReference>
<dbReference type="SMART" id="SM00827">
    <property type="entry name" value="PKS_AT"/>
    <property type="match status" value="1"/>
</dbReference>
<dbReference type="CDD" id="cd00833">
    <property type="entry name" value="PKS"/>
    <property type="match status" value="1"/>
</dbReference>
<dbReference type="Pfam" id="PF00550">
    <property type="entry name" value="PP-binding"/>
    <property type="match status" value="1"/>
</dbReference>
<dbReference type="InterPro" id="IPR050091">
    <property type="entry name" value="PKS_NRPS_Biosynth_Enz"/>
</dbReference>
<feature type="non-terminal residue" evidence="7">
    <location>
        <position position="1"/>
    </location>
</feature>
<dbReference type="SMART" id="SM00825">
    <property type="entry name" value="PKS_KS"/>
    <property type="match status" value="1"/>
</dbReference>
<dbReference type="PANTHER" id="PTHR43775">
    <property type="entry name" value="FATTY ACID SYNTHASE"/>
    <property type="match status" value="1"/>
</dbReference>
<dbReference type="InterPro" id="IPR009081">
    <property type="entry name" value="PP-bd_ACP"/>
</dbReference>
<dbReference type="PANTHER" id="PTHR43775:SF51">
    <property type="entry name" value="INACTIVE PHENOLPHTHIOCEROL SYNTHESIS POLYKETIDE SYNTHASE TYPE I PKS1-RELATED"/>
    <property type="match status" value="1"/>
</dbReference>
<dbReference type="InterPro" id="IPR016036">
    <property type="entry name" value="Malonyl_transacylase_ACP-bd"/>
</dbReference>
<dbReference type="InterPro" id="IPR020806">
    <property type="entry name" value="PKS_PP-bd"/>
</dbReference>
<dbReference type="InterPro" id="IPR018201">
    <property type="entry name" value="Ketoacyl_synth_AS"/>
</dbReference>
<feature type="domain" description="Carrier" evidence="5">
    <location>
        <begin position="863"/>
        <end position="938"/>
    </location>
</feature>
<reference evidence="7 8" key="1">
    <citation type="submission" date="2018-02" db="EMBL/GenBank/DDBJ databases">
        <title>8 Nocardia nova and 1 Nocardia cyriacigeorgica strain used for evolution to TMP-SMX.</title>
        <authorList>
            <person name="Mehta H."/>
            <person name="Weng J."/>
            <person name="Shamoo Y."/>
        </authorList>
    </citation>
    <scope>NUCLEOTIDE SEQUENCE [LARGE SCALE GENOMIC DNA]</scope>
    <source>
        <strain evidence="7 8">MDA3139</strain>
    </source>
</reference>
<dbReference type="Gene3D" id="3.30.70.3290">
    <property type="match status" value="1"/>
</dbReference>
<protein>
    <submittedName>
        <fullName evidence="7">Uncharacterized protein</fullName>
    </submittedName>
</protein>
<dbReference type="InterPro" id="IPR014043">
    <property type="entry name" value="Acyl_transferase_dom"/>
</dbReference>
<dbReference type="GO" id="GO:0031177">
    <property type="term" value="F:phosphopantetheine binding"/>
    <property type="evidence" value="ECO:0007669"/>
    <property type="project" value="InterPro"/>
</dbReference>
<evidence type="ECO:0000256" key="2">
    <source>
        <dbReference type="ARBA" id="ARBA00022553"/>
    </source>
</evidence>
<keyword evidence="2" id="KW-0597">Phosphoprotein</keyword>
<dbReference type="InterPro" id="IPR036736">
    <property type="entry name" value="ACP-like_sf"/>
</dbReference>
<proteinExistence type="predicted"/>
<sequence length="1013" mass="104799">ADFDAGLFGMSPREALATDPQQRQLLEVSWEALENAGIDPLSLRGSNTGVYTGIMYNDYATRLETVPEDLEAYLTNGSAASVASGRVAYTFGLEGPAVSVDTACSSSLVSIHLAVSALRSGECDLALAGGVTLLSSPASIVAAARLGALSPDGRCRSFGSGANGTGWAEGVGVVVLQRLSDAQQAGLPILAVIRSTAINQDGASNGLTAPNGAAQQRVIRRALTSADLAPGDVDAVEAHGTGTALGDPIEANALLETYGQPGREHPLYVGSLKSNIGHSQAAAGVGGVIKMVQALRAGVLPVSLHADVPSEHVDWSGGAVRVLSESVLWPEVGRPRRVGVSAFGVSGTNAHVILEQAPVSATGAVEPATVGTTGPSTDESAPATGVAPASAAWLVSANSAAALRRQARRLATHVRAHPGIDVAAAARTLATGRARLGHRAVVIGRTAGEFADRLDAFADERPDETVVHGLAVSRQRVAFVYPGHGSQWAGMATGLLDTSPVFAAAVARCADALSLHLDWDVAELLRSGAGTLAGRSKVEVDQPALWTVMMGLTALWESAGIIPDVVIGHSQGEVAAACAAGILSLAEGARIVAVRSTLLARLVGRGAMASLALPQERARELLREVSGVDIATVNGTGAVVVSGDSDGIDRLIATCAADGIRARRLDAELAGHSPVVDAVAQDLLAELGEVRRKPATVRMISTVTGAPVSADELDAGYWYRNLRETVQFHTAAGVAIDSGCDVFVEVSPHPVLTGPLATTIENSASPDGLTTATLRRDEGDLARFLQSAAELEVGGVSVDWSALVTGTTPIPLPTYDFERRRYWLDGTVALPGVTSVTGDDDRFGDDETRGAALAELPDGQRLTAVRELVEAEIRTVLRLEPDDELVVESPLKELGFESVSAVDLTRRLSRATGLRLPTTLAFEHPSPEAIAAHISTLLGATRRADVADLVDRLAAALRDGVADDSALLRLRAVLADAGPSGDIDPGGDLGQDIDLDQASDDELFDIVDVGRNS</sequence>
<dbReference type="SMART" id="SM00823">
    <property type="entry name" value="PKS_PP"/>
    <property type="match status" value="1"/>
</dbReference>
<dbReference type="RefSeq" id="WP_104377219.1">
    <property type="nucleotide sequence ID" value="NZ_PSZC01000021.1"/>
</dbReference>
<dbReference type="InterPro" id="IPR016039">
    <property type="entry name" value="Thiolase-like"/>
</dbReference>
<dbReference type="PROSITE" id="PS52004">
    <property type="entry name" value="KS3_2"/>
    <property type="match status" value="1"/>
</dbReference>
<dbReference type="PROSITE" id="PS00606">
    <property type="entry name" value="KS3_1"/>
    <property type="match status" value="1"/>
</dbReference>
<dbReference type="PROSITE" id="PS50075">
    <property type="entry name" value="CARRIER"/>
    <property type="match status" value="1"/>
</dbReference>
<keyword evidence="3" id="KW-0808">Transferase</keyword>
<dbReference type="Pfam" id="PF02801">
    <property type="entry name" value="Ketoacyl-synt_C"/>
    <property type="match status" value="1"/>
</dbReference>
<dbReference type="Pfam" id="PF00698">
    <property type="entry name" value="Acyl_transf_1"/>
    <property type="match status" value="1"/>
</dbReference>
<evidence type="ECO:0000256" key="4">
    <source>
        <dbReference type="ARBA" id="ARBA00023315"/>
    </source>
</evidence>
<evidence type="ECO:0000313" key="7">
    <source>
        <dbReference type="EMBL" id="PPJ35402.1"/>
    </source>
</evidence>
<dbReference type="Pfam" id="PF00109">
    <property type="entry name" value="ketoacyl-synt"/>
    <property type="match status" value="1"/>
</dbReference>
<dbReference type="SUPFAM" id="SSF55048">
    <property type="entry name" value="Probable ACP-binding domain of malonyl-CoA ACP transacylase"/>
    <property type="match status" value="1"/>
</dbReference>
<dbReference type="SUPFAM" id="SSF47336">
    <property type="entry name" value="ACP-like"/>
    <property type="match status" value="1"/>
</dbReference>
<evidence type="ECO:0000256" key="1">
    <source>
        <dbReference type="ARBA" id="ARBA00022450"/>
    </source>
</evidence>
<dbReference type="EMBL" id="PSZC01000021">
    <property type="protein sequence ID" value="PPJ35402.1"/>
    <property type="molecule type" value="Genomic_DNA"/>
</dbReference>
<keyword evidence="4" id="KW-0012">Acyltransferase</keyword>
<dbReference type="SUPFAM" id="SSF52151">
    <property type="entry name" value="FabD/lysophospholipase-like"/>
    <property type="match status" value="1"/>
</dbReference>